<feature type="domain" description="Sacsin/Nov" evidence="2">
    <location>
        <begin position="1057"/>
        <end position="1273"/>
    </location>
</feature>
<dbReference type="Pfam" id="PF25794">
    <property type="entry name" value="SACS"/>
    <property type="match status" value="1"/>
</dbReference>
<evidence type="ECO:0000256" key="1">
    <source>
        <dbReference type="SAM" id="MobiDB-lite"/>
    </source>
</evidence>
<keyword evidence="3" id="KW-1185">Reference proteome</keyword>
<dbReference type="InterPro" id="IPR036890">
    <property type="entry name" value="HATPase_C_sf"/>
</dbReference>
<protein>
    <recommendedName>
        <fullName evidence="2">Sacsin/Nov domain-containing protein</fullName>
    </recommendedName>
</protein>
<dbReference type="PANTHER" id="PTHR32387:SF0">
    <property type="entry name" value="PROTEIN NO VEIN"/>
    <property type="match status" value="1"/>
</dbReference>
<dbReference type="WBParaSite" id="TREG1_92520.1">
    <property type="protein sequence ID" value="TREG1_92520.1"/>
    <property type="gene ID" value="TREG1_92520"/>
</dbReference>
<feature type="region of interest" description="Disordered" evidence="1">
    <location>
        <begin position="3387"/>
        <end position="3407"/>
    </location>
</feature>
<dbReference type="Proteomes" id="UP000050795">
    <property type="component" value="Unassembled WGS sequence"/>
</dbReference>
<evidence type="ECO:0000313" key="4">
    <source>
        <dbReference type="WBParaSite" id="TREG1_92520.1"/>
    </source>
</evidence>
<dbReference type="PANTHER" id="PTHR32387">
    <property type="entry name" value="WU:FJ29H11"/>
    <property type="match status" value="1"/>
</dbReference>
<evidence type="ECO:0000259" key="2">
    <source>
        <dbReference type="Pfam" id="PF25794"/>
    </source>
</evidence>
<dbReference type="Gene3D" id="3.30.565.10">
    <property type="entry name" value="Histidine kinase-like ATPase, C-terminal domain"/>
    <property type="match status" value="1"/>
</dbReference>
<dbReference type="InterPro" id="IPR058210">
    <property type="entry name" value="SACS/Nov_dom"/>
</dbReference>
<feature type="region of interest" description="Disordered" evidence="1">
    <location>
        <begin position="2634"/>
        <end position="2658"/>
    </location>
</feature>
<feature type="compositionally biased region" description="Basic and acidic residues" evidence="1">
    <location>
        <begin position="512"/>
        <end position="523"/>
    </location>
</feature>
<name>A0AA85KC89_TRIRE</name>
<dbReference type="InterPro" id="IPR052957">
    <property type="entry name" value="Auxin_embryo_med"/>
</dbReference>
<dbReference type="NCBIfam" id="NF047352">
    <property type="entry name" value="P_loop_sacsin"/>
    <property type="match status" value="1"/>
</dbReference>
<organism evidence="3 4">
    <name type="scientific">Trichobilharzia regenti</name>
    <name type="common">Nasal bird schistosome</name>
    <dbReference type="NCBI Taxonomy" id="157069"/>
    <lineage>
        <taxon>Eukaryota</taxon>
        <taxon>Metazoa</taxon>
        <taxon>Spiralia</taxon>
        <taxon>Lophotrochozoa</taxon>
        <taxon>Platyhelminthes</taxon>
        <taxon>Trematoda</taxon>
        <taxon>Digenea</taxon>
        <taxon>Strigeidida</taxon>
        <taxon>Schistosomatoidea</taxon>
        <taxon>Schistosomatidae</taxon>
        <taxon>Trichobilharzia</taxon>
    </lineage>
</organism>
<proteinExistence type="predicted"/>
<dbReference type="SUPFAM" id="SSF55874">
    <property type="entry name" value="ATPase domain of HSP90 chaperone/DNA topoisomerase II/histidine kinase"/>
    <property type="match status" value="1"/>
</dbReference>
<evidence type="ECO:0000313" key="3">
    <source>
        <dbReference type="Proteomes" id="UP000050795"/>
    </source>
</evidence>
<reference evidence="3" key="1">
    <citation type="submission" date="2022-06" db="EMBL/GenBank/DDBJ databases">
        <authorList>
            <person name="Berger JAMES D."/>
            <person name="Berger JAMES D."/>
        </authorList>
    </citation>
    <scope>NUCLEOTIDE SEQUENCE [LARGE SCALE GENOMIC DNA]</scope>
</reference>
<reference evidence="4" key="2">
    <citation type="submission" date="2023-11" db="UniProtKB">
        <authorList>
            <consortium name="WormBaseParasite"/>
        </authorList>
    </citation>
    <scope>IDENTIFICATION</scope>
</reference>
<accession>A0AA85KC89</accession>
<sequence>MPFPEQMPSNFGFQSPSAPQYQFRSVEDVNNVVQMLLWKISQEFRHTGPGCVQEELFRNYPTVTEFIRSIRMSPDNIPRIMEHRRLIQRVNTQLWAYATTRNVLTLADMQHLIQVESPNDYRLLGPIVRLPAALEILQTDTFDSRVLTAFTVGSSDRALKMLTEDVLEELKSCICINRFRLPANVSRGSVYAWWESVFTQHMLAIVNHANVVHINRPSDRLDQLAKFGIRIKGFSHIVQEIINNLRPENLNKASRVAQQLLDNDIRQIYENFANSMLSESAIKLHRTKKPVSVLKHLAKCATQLHTELQNWAREKNLAWPEGHLDSLLVFGQYMERIAATGPFRTLIHLLILIFNTESMDIKKLLTNVISSVRESDRVLETSSSCIVGNETSELIDLTTNSDSEQDESCEITTEIEDAIVNKYPKLTEIVNRFNQLLSREVENHDEQLSQSLWLSLASLEREVLQSLEGKKNCNTTTSGSSHSRSLLSYLAEAINEDESSVIPLPLSMATRFKQEKSHDDSEKIGTSPEELSSTTSKDIDPSLVFDFIQKLTCISSRSKEELCKLVCDNLNIVHSSKLDQFIDSILSQLTDSNEGNQMKPLVYHHSVNLPSILSIEEIQRSAGSKSSDIVSRLLTQRDCVLNFLSACPSLMDLEVWSQWYQDGLFYNRWGSLDTFLVEAGSDQVCGQFNLIAIRILPIGGGPLLRLTAHPSMHDLTDALDNWQFTHASYTIRSIGDYLIGTAIRINQLTIEQVCSTLKNQFINASSRDDGANDAWVYFVYSLLMNLPFSLFGLVFSSIIIPSLELAGIRSSTSWPLDIPDITLKNSSVSYSFLHILFHDDDGGGNDILPLYKCLLNDKNNNNSTDSQLNRNYLISAIGSIGYQLQWPAYIRFFEENRFKLIDRNGDNKMQNIEASSSQPVTITVYPSPMEQTESISHKEAVDNSENSAIDRDSCVKSTEMNKENSSGVTDAVDSNKDIPKSAVETGSEHGEQHIAAVASDSEDTTSNRYQFIEEIRRREFGLGVELSQEASDLVQRVEGKLSRSLVQLSEELYGLPGHFLLELIQNADDNSYTGGGEMPPTLEFHLSSNIQKPMVSNDNNNSNNPCKTSCLLVMNNEAVGFSEYDMSALCDVGLSTKVTQRELKIGRKGIGFKSVFNVTNAPEIHSNGFHVRFHRQSKVVNQSNTTTTAGEAPSLILIPEWCENFTSSSPVPSWCKTLFVLPLTFDNNNNSHRLIGQSSTLQMIQLVQTTLHPSLMLFLRRLQCLTFSSAEPNMYWNLKRTTSTLSTYMSGKIKCFAEVITVEETQRNTSSSVDNTTTTNSKVLLHKWFAFRQLIPVDIKDMRKNLPSQTEISLAISLSDSEPLTTCPIFSYLPVRSVGFRFYINADFDLTSSREDVDSTSAWNRWLVGKIPNVFSDMIQCIEKLPPSCFKQNANDNQHSELPESNSQLGYTRIELIARIISCLPYDLLSSSSTLTLTAGGASSRSTTTATTTSTITNDNVFFGLPSQLRSKLSNIAWLPGIRRTDQLMTDNEVFEYVTASRLLVVPATSTSSSSYSRLDKENKQPKGNIDTVTSSCNPDILLIHLLVNCLQMFEPHEDLFMHRKVYQRNKMSTTTVDNSDTVGDDIVVVNENDDDDGGDVDNSMDDKWQSNYHLINRIRVEALHWLGTQSLSITSLLDLATILKPEDVNRPGLLSVLISSFEACLSAHNTSSGASSKPSTMVARRRLLTALQHLPIFPLTNERCIRLNDKQTHSWADDIHPAVLLPPHPSELNSVLIGISYDEYISMLEKLGPLIKPIAFHNCLQVDNNNAKSHHVNMPKEFSPLLTNESPMGLGLQIATPSIVLKEWIIPYLKKLKNQVELNNQSSESIINWCLTIGQFYATIDINYNSLLNIGHKTLLHNYEFSALLPIIVSDNHGKDCLLPPLCNESGYRRVEPVFLPPASFTIATSSGQNQKNLIEELEVDLFRFLMDQINTITDSSCSSVYTVSSKYFQHGFSNHDHRQGCRWFNLFSGAGVCTLLSVHKVKYVYQPSVTTTTTIATNNGAKFSNLTKDTIPLPKNHRLQNYIIEALNKEGLTTPCVINDPSLENSNTKSTACWLIEDYVSPGLELLLICIARLQDKMIGKGIAERLSCLLHDNWSSYADVCSAYYTRMQIDSYCQTTKEDLASSSRFLTKSSNLPNMKDTLHYLSYSSWLCKLRETAWLPVEQQLGGGKDNNDNTSIQLSSPTTSGQLVYSPAAFFQLESQNTSLYQLLKETCCIWSPGEYIQKNPLDSQFTKAIGLIDRPERSTFEALMKSLGEKARANPFDMPYLTPDLMLFIYRTAVQYYLREDYSYCYNDNSQASDSNSTGKSLTQWLRDVFANPDYPCILVQCPRSIITPNKPLGGKRPRKDHDDSTTSLISVDGISDYDCPICSNSSATNINIIKSTSTVPGKRLHWSRVGYIPVTDMDTDGDGESTPIYHLVDIDMVCWQSVAIDHILSYNDGDASEKVPATTVADTADMDEDGTEDEEEEVGGYADDQCLLVLPSTQLSEETTAFPAKTIHRSRVFVLSKCYGSETRQFFIEKLGLPTTSTIDEILSLRPNLPKNALMQKRHMKSMHEFNKRLSHWYALLDYCLREEYATIQYRLKEDSNGGDQKNLDEQRRKQTKQRRNLSATTATSNIDVELNKSSLMKHIKQFSILLDSFGQWHRPCDIVTLLPSEVTIDSPAALVADKVCLFAWSKPMYAKMIHEEIISKQLNTNDNNDGRRNTSFGVLAQSLQCLHSRYTTINHPTRPHLSSGSSTFSTSLLLDQFTSSASSSSTWSSSLQSSTAASSSRQYHNEGTAHSLLLDLLGLPIIDRTGDLIIKHHGDKSCVTTQPQSDSFMIPCRSLDMFLKGFMRLILLCHSSNSSNSTATRQYIFNSTTAATGIDQEAIRSIIDSKEINAFLVDHLHTSITFNTSKTINGIANFNQLPCISKRLISALLNGKLFLDSTFGAQIFANLSQIPPENSIQLIYVLFACMNDPILYNKNTTTTTNMPNISSSSSNDTIENSMLSQIIEFICPYGGQNKVNLIQFIQGFINLALSIQPDPQIMISEGINSTFLHQLENYLVSHGVKQMRARRELRLLCPRQSLVPPPPMPLQQQEPTVSMHLCNESEDAIIANTSDSLSSVNQNISDRLTSFDQVSTKPTMSYTSQSTRYDTTITALQAAAAPFLRLSKETVQTIDSISSPLTKYWSQENNTSLPEYLKTRLQRILSNPTDKLTNNIGRLGEMYIYQTLLDYIRRGENRHQTGFDEMTNCDFPTGHPLLGVGRLIRCNWCNSDNESMRPYDLEVDVQVECDANKWNGLMENLRNELACNIVRVIRSPSSSSSSSHQDTKSSSLSSLRPGVLAIGPIFLEVKSTMTPNNSTNNNTNNNNTTNNEINANSSTDLFEFSLPELLCASQQTWRYHLLRVIWNNDDITGSSITSTPKVIHIPDLAGVLKQKSMNLKLCLAMLRNESMR</sequence>
<feature type="compositionally biased region" description="Basic and acidic residues" evidence="1">
    <location>
        <begin position="2634"/>
        <end position="2647"/>
    </location>
</feature>
<feature type="region of interest" description="Disordered" evidence="1">
    <location>
        <begin position="512"/>
        <end position="536"/>
    </location>
</feature>